<organism evidence="15 16">
    <name type="scientific">Streptomyces luteireticuli</name>
    <dbReference type="NCBI Taxonomy" id="173858"/>
    <lineage>
        <taxon>Bacteria</taxon>
        <taxon>Bacillati</taxon>
        <taxon>Actinomycetota</taxon>
        <taxon>Actinomycetes</taxon>
        <taxon>Kitasatosporales</taxon>
        <taxon>Streptomycetaceae</taxon>
        <taxon>Streptomyces</taxon>
    </lineage>
</organism>
<feature type="region of interest" description="Disordered" evidence="11">
    <location>
        <begin position="318"/>
        <end position="374"/>
    </location>
</feature>
<keyword evidence="8 12" id="KW-1133">Transmembrane helix</keyword>
<feature type="compositionally biased region" description="Basic and acidic residues" evidence="11">
    <location>
        <begin position="351"/>
        <end position="374"/>
    </location>
</feature>
<evidence type="ECO:0000256" key="1">
    <source>
        <dbReference type="ARBA" id="ARBA00004162"/>
    </source>
</evidence>
<dbReference type="GO" id="GO:0006508">
    <property type="term" value="P:proteolysis"/>
    <property type="evidence" value="ECO:0007669"/>
    <property type="project" value="UniProtKB-KW"/>
</dbReference>
<keyword evidence="4 10" id="KW-0645">Protease</keyword>
<evidence type="ECO:0000256" key="13">
    <source>
        <dbReference type="SAM" id="SignalP"/>
    </source>
</evidence>
<proteinExistence type="inferred from homology"/>
<evidence type="ECO:0000256" key="2">
    <source>
        <dbReference type="ARBA" id="ARBA00011073"/>
    </source>
</evidence>
<dbReference type="GO" id="GO:0008233">
    <property type="term" value="F:peptidase activity"/>
    <property type="evidence" value="ECO:0007669"/>
    <property type="project" value="UniProtKB-KW"/>
</dbReference>
<dbReference type="InterPro" id="IPR000209">
    <property type="entry name" value="Peptidase_S8/S53_dom"/>
</dbReference>
<evidence type="ECO:0000259" key="14">
    <source>
        <dbReference type="Pfam" id="PF00082"/>
    </source>
</evidence>
<feature type="active site" description="Charge relay system" evidence="10">
    <location>
        <position position="101"/>
    </location>
</feature>
<feature type="active site" description="Charge relay system" evidence="10">
    <location>
        <position position="264"/>
    </location>
</feature>
<feature type="signal peptide" evidence="13">
    <location>
        <begin position="1"/>
        <end position="34"/>
    </location>
</feature>
<comment type="subcellular location">
    <subcellularLocation>
        <location evidence="1">Cell membrane</location>
        <topology evidence="1">Single-pass membrane protein</topology>
    </subcellularLocation>
</comment>
<dbReference type="Proteomes" id="UP001500879">
    <property type="component" value="Unassembled WGS sequence"/>
</dbReference>
<name>A0ABP3IXY7_9ACTN</name>
<dbReference type="InterPro" id="IPR015500">
    <property type="entry name" value="Peptidase_S8_subtilisin-rel"/>
</dbReference>
<dbReference type="PROSITE" id="PS51892">
    <property type="entry name" value="SUBTILASE"/>
    <property type="match status" value="1"/>
</dbReference>
<evidence type="ECO:0000256" key="9">
    <source>
        <dbReference type="ARBA" id="ARBA00023136"/>
    </source>
</evidence>
<feature type="active site" description="Charge relay system" evidence="10">
    <location>
        <position position="67"/>
    </location>
</feature>
<sequence>MRTGARRVRGGWSGAMCCATALFLLGSAAAPAQADSVRQRQWHLDEMYAEDMWRTSTGSGVTVAVIDSGVDASLPDLRGQVLSGKDFSGNAGDAQADEDGHGTAMAALIAATGKGFDGQGAQGLAPGAKILPLRVATGVGGGTAADGERSIAAAIRYAADTDAKVLNISFADPQESAGESQALDYALSKGKLIFASVGNSGNTDNTVLYPAAHKGVVGVGAIDRTARVTAESQRGAQVVLAAPGEDMYTTTRRGTGVRRGHGTSDASAIASASAALLWSAHPDWTANQVLRVLINTAGGPKSGEKRSDDLGYGVVRPRVALKNPGNPGPADISPLTGAQSSRPQEEPAPQPKEKEGQRPTQRDQDPSAATHHDKGGSAMKWVVVGFGILVLVGVVTVPFLVARNRRRLRGTLRSSD</sequence>
<dbReference type="NCBIfam" id="TIGR03921">
    <property type="entry name" value="T7SS_mycosin"/>
    <property type="match status" value="1"/>
</dbReference>
<dbReference type="InterPro" id="IPR050131">
    <property type="entry name" value="Peptidase_S8_subtilisin-like"/>
</dbReference>
<dbReference type="SUPFAM" id="SSF52743">
    <property type="entry name" value="Subtilisin-like"/>
    <property type="match status" value="1"/>
</dbReference>
<gene>
    <name evidence="15" type="primary">mycP_4</name>
    <name evidence="15" type="ORF">GCM10010357_61720</name>
</gene>
<evidence type="ECO:0000313" key="16">
    <source>
        <dbReference type="Proteomes" id="UP001500879"/>
    </source>
</evidence>
<keyword evidence="6 10" id="KW-0378">Hydrolase</keyword>
<evidence type="ECO:0000256" key="4">
    <source>
        <dbReference type="ARBA" id="ARBA00022670"/>
    </source>
</evidence>
<keyword evidence="7 10" id="KW-0720">Serine protease</keyword>
<evidence type="ECO:0000256" key="7">
    <source>
        <dbReference type="ARBA" id="ARBA00022825"/>
    </source>
</evidence>
<reference evidence="16" key="1">
    <citation type="journal article" date="2019" name="Int. J. Syst. Evol. Microbiol.">
        <title>The Global Catalogue of Microorganisms (GCM) 10K type strain sequencing project: providing services to taxonomists for standard genome sequencing and annotation.</title>
        <authorList>
            <consortium name="The Broad Institute Genomics Platform"/>
            <consortium name="The Broad Institute Genome Sequencing Center for Infectious Disease"/>
            <person name="Wu L."/>
            <person name="Ma J."/>
        </authorList>
    </citation>
    <scope>NUCLEOTIDE SEQUENCE [LARGE SCALE GENOMIC DNA]</scope>
    <source>
        <strain evidence="16">JCM 4788</strain>
    </source>
</reference>
<keyword evidence="5 12" id="KW-0812">Transmembrane</keyword>
<accession>A0ABP3IXY7</accession>
<keyword evidence="16" id="KW-1185">Reference proteome</keyword>
<evidence type="ECO:0000313" key="15">
    <source>
        <dbReference type="EMBL" id="GAA0431758.1"/>
    </source>
</evidence>
<evidence type="ECO:0000256" key="5">
    <source>
        <dbReference type="ARBA" id="ARBA00022692"/>
    </source>
</evidence>
<dbReference type="InterPro" id="IPR036852">
    <property type="entry name" value="Peptidase_S8/S53_dom_sf"/>
</dbReference>
<dbReference type="Gene3D" id="3.40.50.200">
    <property type="entry name" value="Peptidase S8/S53 domain"/>
    <property type="match status" value="1"/>
</dbReference>
<evidence type="ECO:0000256" key="10">
    <source>
        <dbReference type="PROSITE-ProRule" id="PRU01240"/>
    </source>
</evidence>
<keyword evidence="9 12" id="KW-0472">Membrane</keyword>
<keyword evidence="13" id="KW-0732">Signal</keyword>
<dbReference type="PRINTS" id="PR00723">
    <property type="entry name" value="SUBTILISIN"/>
</dbReference>
<feature type="chain" id="PRO_5045119411" evidence="13">
    <location>
        <begin position="35"/>
        <end position="416"/>
    </location>
</feature>
<dbReference type="InterPro" id="IPR023834">
    <property type="entry name" value="T7SS_pept_S8A_mycosin"/>
</dbReference>
<evidence type="ECO:0000256" key="8">
    <source>
        <dbReference type="ARBA" id="ARBA00022989"/>
    </source>
</evidence>
<dbReference type="EMBL" id="BAAABX010000066">
    <property type="protein sequence ID" value="GAA0431758.1"/>
    <property type="molecule type" value="Genomic_DNA"/>
</dbReference>
<feature type="transmembrane region" description="Helical" evidence="12">
    <location>
        <begin position="381"/>
        <end position="402"/>
    </location>
</feature>
<keyword evidence="3" id="KW-1003">Cell membrane</keyword>
<comment type="similarity">
    <text evidence="2 10">Belongs to the peptidase S8 family.</text>
</comment>
<dbReference type="PANTHER" id="PTHR43806">
    <property type="entry name" value="PEPTIDASE S8"/>
    <property type="match status" value="1"/>
</dbReference>
<evidence type="ECO:0000256" key="11">
    <source>
        <dbReference type="SAM" id="MobiDB-lite"/>
    </source>
</evidence>
<dbReference type="PANTHER" id="PTHR43806:SF11">
    <property type="entry name" value="CEREVISIN-RELATED"/>
    <property type="match status" value="1"/>
</dbReference>
<evidence type="ECO:0000256" key="6">
    <source>
        <dbReference type="ARBA" id="ARBA00022801"/>
    </source>
</evidence>
<protein>
    <submittedName>
        <fullName evidence="15">Type VII secretion-associated serine protease mycosin</fullName>
    </submittedName>
</protein>
<dbReference type="Pfam" id="PF00082">
    <property type="entry name" value="Peptidase_S8"/>
    <property type="match status" value="1"/>
</dbReference>
<evidence type="ECO:0000256" key="3">
    <source>
        <dbReference type="ARBA" id="ARBA00022475"/>
    </source>
</evidence>
<evidence type="ECO:0000256" key="12">
    <source>
        <dbReference type="SAM" id="Phobius"/>
    </source>
</evidence>
<feature type="domain" description="Peptidase S8/S53" evidence="14">
    <location>
        <begin position="58"/>
        <end position="312"/>
    </location>
</feature>
<comment type="caution">
    <text evidence="15">The sequence shown here is derived from an EMBL/GenBank/DDBJ whole genome shotgun (WGS) entry which is preliminary data.</text>
</comment>